<keyword evidence="2" id="KW-0238">DNA-binding</keyword>
<dbReference type="Pfam" id="PF12833">
    <property type="entry name" value="HTH_18"/>
    <property type="match status" value="1"/>
</dbReference>
<evidence type="ECO:0000259" key="4">
    <source>
        <dbReference type="PROSITE" id="PS01124"/>
    </source>
</evidence>
<dbReference type="SMART" id="SM00342">
    <property type="entry name" value="HTH_ARAC"/>
    <property type="match status" value="1"/>
</dbReference>
<evidence type="ECO:0000313" key="5">
    <source>
        <dbReference type="EMBL" id="MBE9221206.1"/>
    </source>
</evidence>
<dbReference type="PANTHER" id="PTHR47893">
    <property type="entry name" value="REGULATORY PROTEIN PCHR"/>
    <property type="match status" value="1"/>
</dbReference>
<evidence type="ECO:0000256" key="3">
    <source>
        <dbReference type="ARBA" id="ARBA00023163"/>
    </source>
</evidence>
<dbReference type="Gene3D" id="1.10.10.60">
    <property type="entry name" value="Homeodomain-like"/>
    <property type="match status" value="2"/>
</dbReference>
<name>A0ABR9V0V7_9CHRO</name>
<gene>
    <name evidence="5" type="ORF">IQ215_00705</name>
</gene>
<dbReference type="InterPro" id="IPR020449">
    <property type="entry name" value="Tscrpt_reg_AraC-type_HTH"/>
</dbReference>
<accession>A0ABR9V0V7</accession>
<dbReference type="PRINTS" id="PR00032">
    <property type="entry name" value="HTHARAC"/>
</dbReference>
<organism evidence="5 6">
    <name type="scientific">Cyanobacterium stanieri LEGE 03274</name>
    <dbReference type="NCBI Taxonomy" id="1828756"/>
    <lineage>
        <taxon>Bacteria</taxon>
        <taxon>Bacillati</taxon>
        <taxon>Cyanobacteriota</taxon>
        <taxon>Cyanophyceae</taxon>
        <taxon>Oscillatoriophycideae</taxon>
        <taxon>Chroococcales</taxon>
        <taxon>Geminocystaceae</taxon>
        <taxon>Cyanobacterium</taxon>
    </lineage>
</organism>
<dbReference type="InterPro" id="IPR009057">
    <property type="entry name" value="Homeodomain-like_sf"/>
</dbReference>
<sequence length="333" mass="38584">MAIALSASNWHNYWQQECISVVNSVGKTEEIWQEKGLLGESLEKYIPLCHGLFLEISDSQMYENVVFYSEYKEQNYLDNIVINFVVSGNVKTIHHGVTDYVWETAGKNYIEFWDSRQETEYWTKCDRILKLRVGIEVDTLRAMSEDCLDTLPMELKHLVEGKKMLPCYRQGNNTMAMNHALSQIIKCPYQGCTRNFYLESKALELVSLWLAENTNNIDADVNLSLKKKDIEALNYAKEIINKNLQNPPSLQELSHKICLNEFKLKSGFKQLFGTTVFGYLHQQRMEYAQHLLRQNNLKVTDIAYLCGYSSLPSFSKAFKKYFGISPKGDRILF</sequence>
<evidence type="ECO:0000256" key="1">
    <source>
        <dbReference type="ARBA" id="ARBA00023015"/>
    </source>
</evidence>
<dbReference type="SUPFAM" id="SSF46689">
    <property type="entry name" value="Homeodomain-like"/>
    <property type="match status" value="2"/>
</dbReference>
<proteinExistence type="predicted"/>
<reference evidence="5 6" key="1">
    <citation type="submission" date="2020-10" db="EMBL/GenBank/DDBJ databases">
        <authorList>
            <person name="Castelo-Branco R."/>
            <person name="Eusebio N."/>
            <person name="Adriana R."/>
            <person name="Vieira A."/>
            <person name="Brugerolle De Fraissinette N."/>
            <person name="Rezende De Castro R."/>
            <person name="Schneider M.P."/>
            <person name="Vasconcelos V."/>
            <person name="Leao P.N."/>
        </authorList>
    </citation>
    <scope>NUCLEOTIDE SEQUENCE [LARGE SCALE GENOMIC DNA]</scope>
    <source>
        <strain evidence="5 6">LEGE 03274</strain>
    </source>
</reference>
<dbReference type="Proteomes" id="UP000654604">
    <property type="component" value="Unassembled WGS sequence"/>
</dbReference>
<keyword evidence="3" id="KW-0804">Transcription</keyword>
<keyword evidence="6" id="KW-1185">Reference proteome</keyword>
<dbReference type="RefSeq" id="WP_193799402.1">
    <property type="nucleotide sequence ID" value="NZ_JADEWC010000001.1"/>
</dbReference>
<dbReference type="PROSITE" id="PS00041">
    <property type="entry name" value="HTH_ARAC_FAMILY_1"/>
    <property type="match status" value="1"/>
</dbReference>
<evidence type="ECO:0000256" key="2">
    <source>
        <dbReference type="ARBA" id="ARBA00023125"/>
    </source>
</evidence>
<evidence type="ECO:0000313" key="6">
    <source>
        <dbReference type="Proteomes" id="UP000654604"/>
    </source>
</evidence>
<feature type="domain" description="HTH araC/xylS-type" evidence="4">
    <location>
        <begin position="234"/>
        <end position="332"/>
    </location>
</feature>
<dbReference type="EMBL" id="JADEWC010000001">
    <property type="protein sequence ID" value="MBE9221206.1"/>
    <property type="molecule type" value="Genomic_DNA"/>
</dbReference>
<protein>
    <submittedName>
        <fullName evidence="5">Helix-turn-helix transcriptional regulator</fullName>
    </submittedName>
</protein>
<dbReference type="PROSITE" id="PS01124">
    <property type="entry name" value="HTH_ARAC_FAMILY_2"/>
    <property type="match status" value="1"/>
</dbReference>
<dbReference type="InterPro" id="IPR018062">
    <property type="entry name" value="HTH_AraC-typ_CS"/>
</dbReference>
<comment type="caution">
    <text evidence="5">The sequence shown here is derived from an EMBL/GenBank/DDBJ whole genome shotgun (WGS) entry which is preliminary data.</text>
</comment>
<dbReference type="PANTHER" id="PTHR47893:SF1">
    <property type="entry name" value="REGULATORY PROTEIN PCHR"/>
    <property type="match status" value="1"/>
</dbReference>
<keyword evidence="1" id="KW-0805">Transcription regulation</keyword>
<dbReference type="InterPro" id="IPR018060">
    <property type="entry name" value="HTH_AraC"/>
</dbReference>
<dbReference type="InterPro" id="IPR053142">
    <property type="entry name" value="PchR_regulatory_protein"/>
</dbReference>